<feature type="compositionally biased region" description="Polar residues" evidence="1">
    <location>
        <begin position="34"/>
        <end position="49"/>
    </location>
</feature>
<feature type="signal peptide" evidence="2">
    <location>
        <begin position="1"/>
        <end position="24"/>
    </location>
</feature>
<name>A0ABW5SW44_9BACI</name>
<dbReference type="Pfam" id="PF09580">
    <property type="entry name" value="Spore_YhcN_YlaJ"/>
    <property type="match status" value="1"/>
</dbReference>
<keyword evidence="3" id="KW-0449">Lipoprotein</keyword>
<dbReference type="EMBL" id="JBHUML010000002">
    <property type="protein sequence ID" value="MFD2703989.1"/>
    <property type="molecule type" value="Genomic_DNA"/>
</dbReference>
<accession>A0ABW5SW44</accession>
<feature type="region of interest" description="Disordered" evidence="1">
    <location>
        <begin position="29"/>
        <end position="61"/>
    </location>
</feature>
<comment type="caution">
    <text evidence="3">The sequence shown here is derived from an EMBL/GenBank/DDBJ whole genome shotgun (WGS) entry which is preliminary data.</text>
</comment>
<evidence type="ECO:0000313" key="3">
    <source>
        <dbReference type="EMBL" id="MFD2703989.1"/>
    </source>
</evidence>
<dbReference type="PROSITE" id="PS51257">
    <property type="entry name" value="PROKAR_LIPOPROTEIN"/>
    <property type="match status" value="1"/>
</dbReference>
<dbReference type="RefSeq" id="WP_380711286.1">
    <property type="nucleotide sequence ID" value="NZ_JBHUML010000002.1"/>
</dbReference>
<sequence>MKKTAITLTACALIAGGFTGCGNAEENQGAAPNRYNTNTNYDQTGYNDQGSRRGEGPMTDMMTEDDRMQGGAANYGRNNNDNGYRGQIGDRPGMVGERGMLNSRNVNDGAAENTPQNQNMNNNGGSNAENNGQASDIETQVESMEGVDDARAIVHGKDVVVGIDTPEEGKKAEQLAGKVKSKVSSNMNNKNVHVTHDAQKFGDIQKLGDNMENGNGLNEAGDTINDMINDIGDAASRPFENS</sequence>
<evidence type="ECO:0000256" key="1">
    <source>
        <dbReference type="SAM" id="MobiDB-lite"/>
    </source>
</evidence>
<feature type="chain" id="PRO_5046440967" evidence="2">
    <location>
        <begin position="25"/>
        <end position="242"/>
    </location>
</feature>
<protein>
    <submittedName>
        <fullName evidence="3">YhcN/YlaJ family sporulation lipoprotein</fullName>
    </submittedName>
</protein>
<evidence type="ECO:0000256" key="2">
    <source>
        <dbReference type="SAM" id="SignalP"/>
    </source>
</evidence>
<reference evidence="4" key="1">
    <citation type="journal article" date="2019" name="Int. J. Syst. Evol. Microbiol.">
        <title>The Global Catalogue of Microorganisms (GCM) 10K type strain sequencing project: providing services to taxonomists for standard genome sequencing and annotation.</title>
        <authorList>
            <consortium name="The Broad Institute Genomics Platform"/>
            <consortium name="The Broad Institute Genome Sequencing Center for Infectious Disease"/>
            <person name="Wu L."/>
            <person name="Ma J."/>
        </authorList>
    </citation>
    <scope>NUCLEOTIDE SEQUENCE [LARGE SCALE GENOMIC DNA]</scope>
    <source>
        <strain evidence="4">KCTC 33792</strain>
    </source>
</reference>
<dbReference type="InterPro" id="IPR019076">
    <property type="entry name" value="Spore_lipoprot_YhcN/YlaJ-like"/>
</dbReference>
<evidence type="ECO:0000313" key="4">
    <source>
        <dbReference type="Proteomes" id="UP001597520"/>
    </source>
</evidence>
<organism evidence="3 4">
    <name type="scientific">Salibacterium lacus</name>
    <dbReference type="NCBI Taxonomy" id="1898109"/>
    <lineage>
        <taxon>Bacteria</taxon>
        <taxon>Bacillati</taxon>
        <taxon>Bacillota</taxon>
        <taxon>Bacilli</taxon>
        <taxon>Bacillales</taxon>
        <taxon>Bacillaceae</taxon>
    </lineage>
</organism>
<keyword evidence="4" id="KW-1185">Reference proteome</keyword>
<gene>
    <name evidence="3" type="ORF">ACFSUB_00800</name>
</gene>
<dbReference type="Proteomes" id="UP001597520">
    <property type="component" value="Unassembled WGS sequence"/>
</dbReference>
<feature type="region of interest" description="Disordered" evidence="1">
    <location>
        <begin position="97"/>
        <end position="132"/>
    </location>
</feature>
<proteinExistence type="predicted"/>
<keyword evidence="2" id="KW-0732">Signal</keyword>
<feature type="compositionally biased region" description="Low complexity" evidence="1">
    <location>
        <begin position="113"/>
        <end position="132"/>
    </location>
</feature>